<feature type="compositionally biased region" description="Basic and acidic residues" evidence="1">
    <location>
        <begin position="67"/>
        <end position="78"/>
    </location>
</feature>
<dbReference type="AlphaFoldDB" id="A0AAV7TJL5"/>
<reference evidence="2" key="1">
    <citation type="journal article" date="2022" name="bioRxiv">
        <title>Sequencing and chromosome-scale assembly of the giantPleurodeles waltlgenome.</title>
        <authorList>
            <person name="Brown T."/>
            <person name="Elewa A."/>
            <person name="Iarovenko S."/>
            <person name="Subramanian E."/>
            <person name="Araus A.J."/>
            <person name="Petzold A."/>
            <person name="Susuki M."/>
            <person name="Suzuki K.-i.T."/>
            <person name="Hayashi T."/>
            <person name="Toyoda A."/>
            <person name="Oliveira C."/>
            <person name="Osipova E."/>
            <person name="Leigh N.D."/>
            <person name="Simon A."/>
            <person name="Yun M.H."/>
        </authorList>
    </citation>
    <scope>NUCLEOTIDE SEQUENCE</scope>
    <source>
        <strain evidence="2">20211129_DDA</strain>
        <tissue evidence="2">Liver</tissue>
    </source>
</reference>
<evidence type="ECO:0000313" key="3">
    <source>
        <dbReference type="Proteomes" id="UP001066276"/>
    </source>
</evidence>
<dbReference type="Proteomes" id="UP001066276">
    <property type="component" value="Chromosome 3_2"/>
</dbReference>
<keyword evidence="3" id="KW-1185">Reference proteome</keyword>
<feature type="compositionally biased region" description="Polar residues" evidence="1">
    <location>
        <begin position="18"/>
        <end position="28"/>
    </location>
</feature>
<proteinExistence type="predicted"/>
<comment type="caution">
    <text evidence="2">The sequence shown here is derived from an EMBL/GenBank/DDBJ whole genome shotgun (WGS) entry which is preliminary data.</text>
</comment>
<feature type="compositionally biased region" description="Basic and acidic residues" evidence="1">
    <location>
        <begin position="29"/>
        <end position="39"/>
    </location>
</feature>
<feature type="region of interest" description="Disordered" evidence="1">
    <location>
        <begin position="118"/>
        <end position="149"/>
    </location>
</feature>
<evidence type="ECO:0000256" key="1">
    <source>
        <dbReference type="SAM" id="MobiDB-lite"/>
    </source>
</evidence>
<sequence length="149" mass="16246">MPRSRPPSGPRRWCSSAPKRSSSRQGHNVRSEGQEEPLRSGKQHSCRDAVLLLSPADCHQAGKRHQERTADRVSAHRETTLSLWSQAAAGAEHQQSLRAQGDDALSLQSQAAIGLKPWKSLRSLGDNDVPLESSGSRSGAPEEPLRLTQ</sequence>
<name>A0AAV7TJL5_PLEWA</name>
<evidence type="ECO:0000313" key="2">
    <source>
        <dbReference type="EMBL" id="KAJ1175982.1"/>
    </source>
</evidence>
<feature type="region of interest" description="Disordered" evidence="1">
    <location>
        <begin position="1"/>
        <end position="78"/>
    </location>
</feature>
<dbReference type="EMBL" id="JANPWB010000006">
    <property type="protein sequence ID" value="KAJ1175982.1"/>
    <property type="molecule type" value="Genomic_DNA"/>
</dbReference>
<protein>
    <submittedName>
        <fullName evidence="2">Uncharacterized protein</fullName>
    </submittedName>
</protein>
<gene>
    <name evidence="2" type="ORF">NDU88_001267</name>
</gene>
<organism evidence="2 3">
    <name type="scientific">Pleurodeles waltl</name>
    <name type="common">Iberian ribbed newt</name>
    <dbReference type="NCBI Taxonomy" id="8319"/>
    <lineage>
        <taxon>Eukaryota</taxon>
        <taxon>Metazoa</taxon>
        <taxon>Chordata</taxon>
        <taxon>Craniata</taxon>
        <taxon>Vertebrata</taxon>
        <taxon>Euteleostomi</taxon>
        <taxon>Amphibia</taxon>
        <taxon>Batrachia</taxon>
        <taxon>Caudata</taxon>
        <taxon>Salamandroidea</taxon>
        <taxon>Salamandridae</taxon>
        <taxon>Pleurodelinae</taxon>
        <taxon>Pleurodeles</taxon>
    </lineage>
</organism>
<accession>A0AAV7TJL5</accession>